<dbReference type="AlphaFoldDB" id="V8CD37"/>
<gene>
    <name evidence="1" type="ORF">HMPREF1202_00702</name>
</gene>
<comment type="caution">
    <text evidence="1">The sequence shown here is derived from an EMBL/GenBank/DDBJ whole genome shotgun (WGS) entry which is preliminary data.</text>
</comment>
<name>V8CD37_9FIRM</name>
<organism evidence="1 2">
    <name type="scientific">[Ruminococcus] lactaris CC59_002D</name>
    <dbReference type="NCBI Taxonomy" id="1073376"/>
    <lineage>
        <taxon>Bacteria</taxon>
        <taxon>Bacillati</taxon>
        <taxon>Bacillota</taxon>
        <taxon>Clostridia</taxon>
        <taxon>Lachnospirales</taxon>
        <taxon>Lachnospiraceae</taxon>
        <taxon>Mediterraneibacter</taxon>
    </lineage>
</organism>
<proteinExistence type="predicted"/>
<reference evidence="1 2" key="1">
    <citation type="submission" date="2013-10" db="EMBL/GenBank/DDBJ databases">
        <title>The Genome Sequence of Ruminococcus lactaris CC59_002D.</title>
        <authorList>
            <consortium name="The Broad Institute Genomics Platform"/>
            <person name="Earl A."/>
            <person name="Allen-Vercoe E."/>
            <person name="Daigneault M."/>
            <person name="Young S.K."/>
            <person name="Zeng Q."/>
            <person name="Gargeya S."/>
            <person name="Fitzgerald M."/>
            <person name="Abouelleil A."/>
            <person name="Alvarado L."/>
            <person name="Chapman S.B."/>
            <person name="Gainer-Dewar J."/>
            <person name="Goldberg J."/>
            <person name="Griggs A."/>
            <person name="Gujja S."/>
            <person name="Hansen M."/>
            <person name="Howarth C."/>
            <person name="Imamovic A."/>
            <person name="Ireland A."/>
            <person name="Larimer J."/>
            <person name="McCowan C."/>
            <person name="Murphy C."/>
            <person name="Pearson M."/>
            <person name="Poon T.W."/>
            <person name="Priest M."/>
            <person name="Roberts A."/>
            <person name="Saif S."/>
            <person name="Shea T."/>
            <person name="Sykes S."/>
            <person name="Wortman J."/>
            <person name="Nusbaum C."/>
            <person name="Birren B."/>
        </authorList>
    </citation>
    <scope>NUCLEOTIDE SEQUENCE [LARGE SCALE GENOMIC DNA]</scope>
    <source>
        <strain evidence="1 2">CC59_002D</strain>
    </source>
</reference>
<feature type="non-terminal residue" evidence="1">
    <location>
        <position position="53"/>
    </location>
</feature>
<protein>
    <submittedName>
        <fullName evidence="1">Uncharacterized protein</fullName>
    </submittedName>
</protein>
<evidence type="ECO:0000313" key="1">
    <source>
        <dbReference type="EMBL" id="ETD24631.1"/>
    </source>
</evidence>
<accession>V8CD37</accession>
<dbReference type="EMBL" id="AZJE01000007">
    <property type="protein sequence ID" value="ETD24631.1"/>
    <property type="molecule type" value="Genomic_DNA"/>
</dbReference>
<dbReference type="HOGENOM" id="CLU_3092336_0_0_9"/>
<sequence length="53" mass="5707">MSGGVTIKDDKFLMPGSNVEVKAIFEDMSKEQFTLAPGGTYYFDLSGESIPGT</sequence>
<evidence type="ECO:0000313" key="2">
    <source>
        <dbReference type="Proteomes" id="UP000018683"/>
    </source>
</evidence>
<dbReference type="Proteomes" id="UP000018683">
    <property type="component" value="Unassembled WGS sequence"/>
</dbReference>